<evidence type="ECO:0000313" key="3">
    <source>
        <dbReference type="Proteomes" id="UP000649955"/>
    </source>
</evidence>
<dbReference type="Proteomes" id="UP000649955">
    <property type="component" value="Unassembled WGS sequence"/>
</dbReference>
<reference evidence="3" key="1">
    <citation type="journal article" date="2019" name="Int. J. Syst. Evol. Microbiol.">
        <title>The Global Catalogue of Microorganisms (GCM) 10K type strain sequencing project: providing services to taxonomists for standard genome sequencing and annotation.</title>
        <authorList>
            <consortium name="The Broad Institute Genomics Platform"/>
            <consortium name="The Broad Institute Genome Sequencing Center for Infectious Disease"/>
            <person name="Wu L."/>
            <person name="Ma J."/>
        </authorList>
    </citation>
    <scope>NUCLEOTIDE SEQUENCE [LARGE SCALE GENOMIC DNA]</scope>
    <source>
        <strain evidence="3">CGMCC 4.7680</strain>
    </source>
</reference>
<comment type="caution">
    <text evidence="2">The sequence shown here is derived from an EMBL/GenBank/DDBJ whole genome shotgun (WGS) entry which is preliminary data.</text>
</comment>
<dbReference type="EMBL" id="BNAW01000001">
    <property type="protein sequence ID" value="GHF93030.1"/>
    <property type="molecule type" value="Genomic_DNA"/>
</dbReference>
<evidence type="ECO:0000313" key="2">
    <source>
        <dbReference type="EMBL" id="GHF93030.1"/>
    </source>
</evidence>
<name>A0ABQ3JWG8_9PSEU</name>
<organism evidence="2 3">
    <name type="scientific">Amycolatopsis bullii</name>
    <dbReference type="NCBI Taxonomy" id="941987"/>
    <lineage>
        <taxon>Bacteria</taxon>
        <taxon>Bacillati</taxon>
        <taxon>Actinomycetota</taxon>
        <taxon>Actinomycetes</taxon>
        <taxon>Pseudonocardiales</taxon>
        <taxon>Pseudonocardiaceae</taxon>
        <taxon>Amycolatopsis</taxon>
    </lineage>
</organism>
<proteinExistence type="predicted"/>
<sequence length="71" mass="7705">MTRALRRPNPAARARRGDLREPCPGKVQRKPDDKRRYPGSVAVVAEARRFTGPLAVSSQRGSGAMSTVDTA</sequence>
<protein>
    <submittedName>
        <fullName evidence="2">Uncharacterized protein</fullName>
    </submittedName>
</protein>
<evidence type="ECO:0000256" key="1">
    <source>
        <dbReference type="SAM" id="MobiDB-lite"/>
    </source>
</evidence>
<feature type="compositionally biased region" description="Basic and acidic residues" evidence="1">
    <location>
        <begin position="15"/>
        <end position="36"/>
    </location>
</feature>
<feature type="region of interest" description="Disordered" evidence="1">
    <location>
        <begin position="1"/>
        <end position="38"/>
    </location>
</feature>
<gene>
    <name evidence="2" type="ORF">GCM10017567_04470</name>
</gene>
<keyword evidence="3" id="KW-1185">Reference proteome</keyword>
<accession>A0ABQ3JWG8</accession>